<reference evidence="3 4" key="1">
    <citation type="journal article" date="2015" name="Genome Announc.">
        <title>Draft Genome Sequence of Cyanobacterium Hassallia byssoidea Strain VB512170, Isolated from Monuments in India.</title>
        <authorList>
            <person name="Singh D."/>
            <person name="Chandrababunaidu M.M."/>
            <person name="Panda A."/>
            <person name="Sen D."/>
            <person name="Bhattacharyya S."/>
            <person name="Adhikary S.P."/>
            <person name="Tripathy S."/>
        </authorList>
    </citation>
    <scope>NUCLEOTIDE SEQUENCE [LARGE SCALE GENOMIC DNA]</scope>
    <source>
        <strain evidence="3 4">VB512170</strain>
    </source>
</reference>
<dbReference type="RefSeq" id="WP_039754296.1">
    <property type="nucleotide sequence ID" value="NZ_JTCM02000149.1"/>
</dbReference>
<feature type="transmembrane region" description="Helical" evidence="2">
    <location>
        <begin position="142"/>
        <end position="163"/>
    </location>
</feature>
<evidence type="ECO:0000256" key="1">
    <source>
        <dbReference type="SAM" id="MobiDB-lite"/>
    </source>
</evidence>
<keyword evidence="2" id="KW-0472">Membrane</keyword>
<keyword evidence="4" id="KW-1185">Reference proteome</keyword>
<evidence type="ECO:0000313" key="4">
    <source>
        <dbReference type="Proteomes" id="UP000031549"/>
    </source>
</evidence>
<proteinExistence type="predicted"/>
<accession>A0A846HHN7</accession>
<keyword evidence="2" id="KW-1133">Transmembrane helix</keyword>
<dbReference type="AlphaFoldDB" id="A0A846HHN7"/>
<dbReference type="Proteomes" id="UP000031549">
    <property type="component" value="Unassembled WGS sequence"/>
</dbReference>
<sequence>MAVVHNETFKQRAQIGKWIAWGLTGFDAYMTHLYLASLVKSNTYVNFYLFKLSANTVVGILGAAFISLYQLTIISMLFQPAFFAKMMSAPRQILGSLSPEAARVYKIVMYAGLAALGFGFFKVCQINLQGTVTMLGTGDNEFARFLSVLIMISGEVALHLAMVNELMASNSDSSGSGAVAPRNNSTSI</sequence>
<evidence type="ECO:0000313" key="3">
    <source>
        <dbReference type="EMBL" id="NEU77037.1"/>
    </source>
</evidence>
<dbReference type="EMBL" id="JTCM02000149">
    <property type="protein sequence ID" value="NEU77037.1"/>
    <property type="molecule type" value="Genomic_DNA"/>
</dbReference>
<feature type="transmembrane region" description="Helical" evidence="2">
    <location>
        <begin position="104"/>
        <end position="122"/>
    </location>
</feature>
<feature type="region of interest" description="Disordered" evidence="1">
    <location>
        <begin position="169"/>
        <end position="188"/>
    </location>
</feature>
<comment type="caution">
    <text evidence="3">The sequence shown here is derived from an EMBL/GenBank/DDBJ whole genome shotgun (WGS) entry which is preliminary data.</text>
</comment>
<feature type="transmembrane region" description="Helical" evidence="2">
    <location>
        <begin position="57"/>
        <end position="83"/>
    </location>
</feature>
<keyword evidence="2" id="KW-0812">Transmembrane</keyword>
<gene>
    <name evidence="3" type="ORF">PI95_032205</name>
</gene>
<protein>
    <submittedName>
        <fullName evidence="3">Uncharacterized protein</fullName>
    </submittedName>
</protein>
<evidence type="ECO:0000256" key="2">
    <source>
        <dbReference type="SAM" id="Phobius"/>
    </source>
</evidence>
<organism evidence="3 4">
    <name type="scientific">Hassallia byssoidea VB512170</name>
    <dbReference type="NCBI Taxonomy" id="1304833"/>
    <lineage>
        <taxon>Bacteria</taxon>
        <taxon>Bacillati</taxon>
        <taxon>Cyanobacteriota</taxon>
        <taxon>Cyanophyceae</taxon>
        <taxon>Nostocales</taxon>
        <taxon>Tolypothrichaceae</taxon>
        <taxon>Hassallia</taxon>
    </lineage>
</organism>
<name>A0A846HHN7_9CYAN</name>